<dbReference type="EMBL" id="FOPM01000025">
    <property type="protein sequence ID" value="SFH02358.1"/>
    <property type="molecule type" value="Genomic_DNA"/>
</dbReference>
<dbReference type="OrthoDB" id="8004860at2"/>
<proteinExistence type="predicted"/>
<feature type="chain" id="PRO_5011504265" evidence="2">
    <location>
        <begin position="24"/>
        <end position="100"/>
    </location>
</feature>
<feature type="region of interest" description="Disordered" evidence="1">
    <location>
        <begin position="64"/>
        <end position="100"/>
    </location>
</feature>
<evidence type="ECO:0000256" key="1">
    <source>
        <dbReference type="SAM" id="MobiDB-lite"/>
    </source>
</evidence>
<sequence length="100" mass="10023">MKRLIIALAAAQLLTLAGTAALAQPRAWNALTQTPSFRAPEQIVEGPRGPARRGEANTVFRSQGVSSLHGGMGNMGGGTGRSANSGVGLGGIGASQGARN</sequence>
<evidence type="ECO:0000313" key="3">
    <source>
        <dbReference type="EMBL" id="SFH02358.1"/>
    </source>
</evidence>
<evidence type="ECO:0000256" key="2">
    <source>
        <dbReference type="SAM" id="SignalP"/>
    </source>
</evidence>
<organism evidence="3 4">
    <name type="scientific">Methylobacterium gossipiicola</name>
    <dbReference type="NCBI Taxonomy" id="582675"/>
    <lineage>
        <taxon>Bacteria</taxon>
        <taxon>Pseudomonadati</taxon>
        <taxon>Pseudomonadota</taxon>
        <taxon>Alphaproteobacteria</taxon>
        <taxon>Hyphomicrobiales</taxon>
        <taxon>Methylobacteriaceae</taxon>
        <taxon>Methylobacterium</taxon>
    </lineage>
</organism>
<keyword evidence="4" id="KW-1185">Reference proteome</keyword>
<gene>
    <name evidence="3" type="ORF">SAMN05192565_1252</name>
</gene>
<protein>
    <submittedName>
        <fullName evidence="3">Uncharacterized protein</fullName>
    </submittedName>
</protein>
<keyword evidence="2" id="KW-0732">Signal</keyword>
<dbReference type="AlphaFoldDB" id="A0A1I2WLY8"/>
<feature type="compositionally biased region" description="Gly residues" evidence="1">
    <location>
        <begin position="70"/>
        <end position="80"/>
    </location>
</feature>
<evidence type="ECO:0000313" key="4">
    <source>
        <dbReference type="Proteomes" id="UP000199229"/>
    </source>
</evidence>
<accession>A0A1I2WLY8</accession>
<dbReference type="Proteomes" id="UP000199229">
    <property type="component" value="Unassembled WGS sequence"/>
</dbReference>
<feature type="signal peptide" evidence="2">
    <location>
        <begin position="1"/>
        <end position="23"/>
    </location>
</feature>
<name>A0A1I2WLY8_9HYPH</name>
<reference evidence="4" key="1">
    <citation type="submission" date="2016-10" db="EMBL/GenBank/DDBJ databases">
        <authorList>
            <person name="Varghese N."/>
            <person name="Submissions S."/>
        </authorList>
    </citation>
    <scope>NUCLEOTIDE SEQUENCE [LARGE SCALE GENOMIC DNA]</scope>
    <source>
        <strain evidence="4">Gh-105</strain>
    </source>
</reference>
<dbReference type="RefSeq" id="WP_091974403.1">
    <property type="nucleotide sequence ID" value="NZ_FOPM01000025.1"/>
</dbReference>